<name>A0A9W4KQA5_9BACI</name>
<gene>
    <name evidence="1" type="ORF">SRABI133_00639</name>
</gene>
<evidence type="ECO:0000313" key="1">
    <source>
        <dbReference type="EMBL" id="CAH0147969.1"/>
    </source>
</evidence>
<sequence length="97" mass="11148">MVSPRTIIILENLVILHEFLPIWNEPHWIEDIYDTPAEKLASQDPTDACFDKTWQTVGEREQISKINCNFFQIKTAGQTCFFSSLSTVLTLSLKSRS</sequence>
<evidence type="ECO:0000313" key="2">
    <source>
        <dbReference type="Proteomes" id="UP000789326"/>
    </source>
</evidence>
<accession>A0A9W4KQA5</accession>
<dbReference type="Proteomes" id="UP000789326">
    <property type="component" value="Unassembled WGS sequence"/>
</dbReference>
<proteinExistence type="predicted"/>
<dbReference type="EMBL" id="CAKKMG010000004">
    <property type="protein sequence ID" value="CAH0147969.1"/>
    <property type="molecule type" value="Genomic_DNA"/>
</dbReference>
<comment type="caution">
    <text evidence="1">The sequence shown here is derived from an EMBL/GenBank/DDBJ whole genome shotgun (WGS) entry which is preliminary data.</text>
</comment>
<reference evidence="1" key="1">
    <citation type="submission" date="2021-11" db="EMBL/GenBank/DDBJ databases">
        <authorList>
            <person name="Bulgarelli D."/>
        </authorList>
    </citation>
    <scope>NUCLEOTIDE SEQUENCE</scope>
    <source>
        <strain evidence="1">Bi133</strain>
    </source>
</reference>
<organism evidence="1 2">
    <name type="scientific">Peribacillus simplex</name>
    <dbReference type="NCBI Taxonomy" id="1478"/>
    <lineage>
        <taxon>Bacteria</taxon>
        <taxon>Bacillati</taxon>
        <taxon>Bacillota</taxon>
        <taxon>Bacilli</taxon>
        <taxon>Bacillales</taxon>
        <taxon>Bacillaceae</taxon>
        <taxon>Peribacillus</taxon>
    </lineage>
</organism>
<dbReference type="AlphaFoldDB" id="A0A9W4KQA5"/>
<protein>
    <submittedName>
        <fullName evidence="1">Uncharacterized protein</fullName>
    </submittedName>
</protein>